<dbReference type="CDD" id="cd00082">
    <property type="entry name" value="HisKA"/>
    <property type="match status" value="1"/>
</dbReference>
<dbReference type="Gene3D" id="1.10.287.130">
    <property type="match status" value="1"/>
</dbReference>
<evidence type="ECO:0000313" key="9">
    <source>
        <dbReference type="EMBL" id="MBD3324096.1"/>
    </source>
</evidence>
<dbReference type="FunFam" id="3.30.565.10:FF:000010">
    <property type="entry name" value="Sensor histidine kinase RcsC"/>
    <property type="match status" value="1"/>
</dbReference>
<sequence length="400" mass="43941">MSHEFRTPLNTILGMAEILQEEVYGTLHPEQHDAVRNIEESGRHLLSLVTDILDLSKIGAGKLNVDITPVYVETVCKASLRFIKQIALKKRLKFSCAPDPQVTRLSTDERRLKQILVNLLTNAVKFTPEGGKIGIEIAGNAEQHIVHFIVWDTGVGIAQTDLARVFQPFVQVDGTLARKHAGAGLGLSLTARMIEMLGGGLTVESAVGQGSRFRVSLPWNEENHEVAEGAFPPAFIALPSDKSTERLPKISKEPAPLILIVDHHEPNIPPLSEYLTAVGYRVAVAWNGKETLACLRAEPPALIVMDDQVPELDSLEMIQRLHSDSRRPPIPIIVVTALTLSGDRERYMAAGAAAYMTKPVNLRTLVQRIEALIATSRRSGSEEVTMAGERMLTNDPKRAM</sequence>
<dbReference type="GO" id="GO:0000155">
    <property type="term" value="F:phosphorelay sensor kinase activity"/>
    <property type="evidence" value="ECO:0007669"/>
    <property type="project" value="InterPro"/>
</dbReference>
<name>A0A9D5JU94_9BACT</name>
<dbReference type="PROSITE" id="PS50110">
    <property type="entry name" value="RESPONSE_REGULATORY"/>
    <property type="match status" value="1"/>
</dbReference>
<comment type="catalytic activity">
    <reaction evidence="1">
        <text>ATP + protein L-histidine = ADP + protein N-phospho-L-histidine.</text>
        <dbReference type="EC" id="2.7.13.3"/>
    </reaction>
</comment>
<dbReference type="AlphaFoldDB" id="A0A9D5JU94"/>
<evidence type="ECO:0000259" key="8">
    <source>
        <dbReference type="PROSITE" id="PS50110"/>
    </source>
</evidence>
<accession>A0A9D5JU94</accession>
<evidence type="ECO:0000259" key="7">
    <source>
        <dbReference type="PROSITE" id="PS50109"/>
    </source>
</evidence>
<dbReference type="SUPFAM" id="SSF55874">
    <property type="entry name" value="ATPase domain of HSP90 chaperone/DNA topoisomerase II/histidine kinase"/>
    <property type="match status" value="1"/>
</dbReference>
<evidence type="ECO:0000256" key="6">
    <source>
        <dbReference type="PROSITE-ProRule" id="PRU00169"/>
    </source>
</evidence>
<keyword evidence="4" id="KW-0808">Transferase</keyword>
<dbReference type="InterPro" id="IPR011006">
    <property type="entry name" value="CheY-like_superfamily"/>
</dbReference>
<dbReference type="Gene3D" id="3.40.50.2300">
    <property type="match status" value="1"/>
</dbReference>
<comment type="caution">
    <text evidence="9">The sequence shown here is derived from an EMBL/GenBank/DDBJ whole genome shotgun (WGS) entry which is preliminary data.</text>
</comment>
<dbReference type="GO" id="GO:0009927">
    <property type="term" value="F:histidine phosphotransfer kinase activity"/>
    <property type="evidence" value="ECO:0007669"/>
    <property type="project" value="TreeGrafter"/>
</dbReference>
<dbReference type="PANTHER" id="PTHR43047:SF63">
    <property type="entry name" value="HISTIDINE KINASE"/>
    <property type="match status" value="1"/>
</dbReference>
<dbReference type="InterPro" id="IPR001789">
    <property type="entry name" value="Sig_transdc_resp-reg_receiver"/>
</dbReference>
<keyword evidence="5" id="KW-0418">Kinase</keyword>
<feature type="domain" description="Histidine kinase" evidence="7">
    <location>
        <begin position="1"/>
        <end position="221"/>
    </location>
</feature>
<dbReference type="SMART" id="SM00388">
    <property type="entry name" value="HisKA"/>
    <property type="match status" value="1"/>
</dbReference>
<dbReference type="GO" id="GO:0005886">
    <property type="term" value="C:plasma membrane"/>
    <property type="evidence" value="ECO:0007669"/>
    <property type="project" value="TreeGrafter"/>
</dbReference>
<dbReference type="PRINTS" id="PR00344">
    <property type="entry name" value="BCTRLSENSOR"/>
</dbReference>
<dbReference type="Pfam" id="PF02518">
    <property type="entry name" value="HATPase_c"/>
    <property type="match status" value="1"/>
</dbReference>
<dbReference type="SUPFAM" id="SSF47384">
    <property type="entry name" value="Homodimeric domain of signal transducing histidine kinase"/>
    <property type="match status" value="1"/>
</dbReference>
<dbReference type="InterPro" id="IPR004358">
    <property type="entry name" value="Sig_transdc_His_kin-like_C"/>
</dbReference>
<dbReference type="Pfam" id="PF00072">
    <property type="entry name" value="Response_reg"/>
    <property type="match status" value="1"/>
</dbReference>
<dbReference type="Proteomes" id="UP000649604">
    <property type="component" value="Unassembled WGS sequence"/>
</dbReference>
<evidence type="ECO:0000256" key="1">
    <source>
        <dbReference type="ARBA" id="ARBA00000085"/>
    </source>
</evidence>
<keyword evidence="3 6" id="KW-0597">Phosphoprotein</keyword>
<dbReference type="SUPFAM" id="SSF52172">
    <property type="entry name" value="CheY-like"/>
    <property type="match status" value="1"/>
</dbReference>
<dbReference type="EC" id="2.7.13.3" evidence="2"/>
<evidence type="ECO:0000256" key="3">
    <source>
        <dbReference type="ARBA" id="ARBA00022553"/>
    </source>
</evidence>
<dbReference type="PANTHER" id="PTHR43047">
    <property type="entry name" value="TWO-COMPONENT HISTIDINE PROTEIN KINASE"/>
    <property type="match status" value="1"/>
</dbReference>
<evidence type="ECO:0000256" key="2">
    <source>
        <dbReference type="ARBA" id="ARBA00012438"/>
    </source>
</evidence>
<feature type="modified residue" description="4-aspartylphosphate" evidence="6">
    <location>
        <position position="306"/>
    </location>
</feature>
<dbReference type="SMART" id="SM00387">
    <property type="entry name" value="HATPase_c"/>
    <property type="match status" value="1"/>
</dbReference>
<gene>
    <name evidence="9" type="ORF">GF339_05895</name>
</gene>
<dbReference type="SMART" id="SM00448">
    <property type="entry name" value="REC"/>
    <property type="match status" value="1"/>
</dbReference>
<dbReference type="InterPro" id="IPR005467">
    <property type="entry name" value="His_kinase_dom"/>
</dbReference>
<organism evidence="9 10">
    <name type="scientific">candidate division KSB3 bacterium</name>
    <dbReference type="NCBI Taxonomy" id="2044937"/>
    <lineage>
        <taxon>Bacteria</taxon>
        <taxon>candidate division KSB3</taxon>
    </lineage>
</organism>
<feature type="domain" description="Response regulatory" evidence="8">
    <location>
        <begin position="257"/>
        <end position="373"/>
    </location>
</feature>
<dbReference type="EMBL" id="WJJP01000184">
    <property type="protein sequence ID" value="MBD3324096.1"/>
    <property type="molecule type" value="Genomic_DNA"/>
</dbReference>
<dbReference type="InterPro" id="IPR036097">
    <property type="entry name" value="HisK_dim/P_sf"/>
</dbReference>
<dbReference type="PROSITE" id="PS50109">
    <property type="entry name" value="HIS_KIN"/>
    <property type="match status" value="1"/>
</dbReference>
<dbReference type="InterPro" id="IPR003594">
    <property type="entry name" value="HATPase_dom"/>
</dbReference>
<dbReference type="InterPro" id="IPR036890">
    <property type="entry name" value="HATPase_C_sf"/>
</dbReference>
<evidence type="ECO:0000256" key="4">
    <source>
        <dbReference type="ARBA" id="ARBA00022679"/>
    </source>
</evidence>
<evidence type="ECO:0000256" key="5">
    <source>
        <dbReference type="ARBA" id="ARBA00022777"/>
    </source>
</evidence>
<dbReference type="CDD" id="cd16922">
    <property type="entry name" value="HATPase_EvgS-ArcB-TorS-like"/>
    <property type="match status" value="1"/>
</dbReference>
<dbReference type="Gene3D" id="3.30.565.10">
    <property type="entry name" value="Histidine kinase-like ATPase, C-terminal domain"/>
    <property type="match status" value="1"/>
</dbReference>
<reference evidence="9" key="1">
    <citation type="submission" date="2019-11" db="EMBL/GenBank/DDBJ databases">
        <title>Microbial mats filling the niche in hypersaline microbial mats.</title>
        <authorList>
            <person name="Wong H.L."/>
            <person name="Macleod F.I."/>
            <person name="White R.A. III"/>
            <person name="Burns B.P."/>
        </authorList>
    </citation>
    <scope>NUCLEOTIDE SEQUENCE</scope>
    <source>
        <strain evidence="9">Rbin_158</strain>
    </source>
</reference>
<protein>
    <recommendedName>
        <fullName evidence="2">histidine kinase</fullName>
        <ecNumber evidence="2">2.7.13.3</ecNumber>
    </recommendedName>
</protein>
<evidence type="ECO:0000313" key="10">
    <source>
        <dbReference type="Proteomes" id="UP000649604"/>
    </source>
</evidence>
<dbReference type="InterPro" id="IPR003661">
    <property type="entry name" value="HisK_dim/P_dom"/>
</dbReference>
<dbReference type="Pfam" id="PF00512">
    <property type="entry name" value="HisKA"/>
    <property type="match status" value="1"/>
</dbReference>
<proteinExistence type="predicted"/>